<organism evidence="1 2">
    <name type="scientific">Caerostris darwini</name>
    <dbReference type="NCBI Taxonomy" id="1538125"/>
    <lineage>
        <taxon>Eukaryota</taxon>
        <taxon>Metazoa</taxon>
        <taxon>Ecdysozoa</taxon>
        <taxon>Arthropoda</taxon>
        <taxon>Chelicerata</taxon>
        <taxon>Arachnida</taxon>
        <taxon>Araneae</taxon>
        <taxon>Araneomorphae</taxon>
        <taxon>Entelegynae</taxon>
        <taxon>Araneoidea</taxon>
        <taxon>Araneidae</taxon>
        <taxon>Caerostris</taxon>
    </lineage>
</organism>
<reference evidence="1 2" key="1">
    <citation type="submission" date="2021-06" db="EMBL/GenBank/DDBJ databases">
        <title>Caerostris darwini draft genome.</title>
        <authorList>
            <person name="Kono N."/>
            <person name="Arakawa K."/>
        </authorList>
    </citation>
    <scope>NUCLEOTIDE SEQUENCE [LARGE SCALE GENOMIC DNA]</scope>
</reference>
<evidence type="ECO:0000313" key="1">
    <source>
        <dbReference type="EMBL" id="GIY58553.1"/>
    </source>
</evidence>
<proteinExistence type="predicted"/>
<gene>
    <name evidence="1" type="ORF">CDAR_607821</name>
</gene>
<evidence type="ECO:0000313" key="2">
    <source>
        <dbReference type="Proteomes" id="UP001054837"/>
    </source>
</evidence>
<name>A0AAV4UL99_9ARAC</name>
<dbReference type="AlphaFoldDB" id="A0AAV4UL99"/>
<dbReference type="Proteomes" id="UP001054837">
    <property type="component" value="Unassembled WGS sequence"/>
</dbReference>
<comment type="caution">
    <text evidence="1">The sequence shown here is derived from an EMBL/GenBank/DDBJ whole genome shotgun (WGS) entry which is preliminary data.</text>
</comment>
<dbReference type="EMBL" id="BPLQ01011519">
    <property type="protein sequence ID" value="GIY58553.1"/>
    <property type="molecule type" value="Genomic_DNA"/>
</dbReference>
<keyword evidence="2" id="KW-1185">Reference proteome</keyword>
<protein>
    <submittedName>
        <fullName evidence="1">Uncharacterized protein</fullName>
    </submittedName>
</protein>
<sequence length="96" mass="11479">MTVERQTKPQTFAKDYHKEKMPSKKRVWENFYKLLKPKKHFYNRYRVDSCLHNSGLEPTFTCCAYNRWTAMTQNVNGIETIKLIDLKQIPSQEYGS</sequence>
<accession>A0AAV4UL99</accession>